<evidence type="ECO:0000313" key="1">
    <source>
        <dbReference type="EMBL" id="PIR76883.1"/>
    </source>
</evidence>
<dbReference type="Proteomes" id="UP000228528">
    <property type="component" value="Unassembled WGS sequence"/>
</dbReference>
<comment type="caution">
    <text evidence="1">The sequence shown here is derived from an EMBL/GenBank/DDBJ whole genome shotgun (WGS) entry which is preliminary data.</text>
</comment>
<proteinExistence type="predicted"/>
<protein>
    <submittedName>
        <fullName evidence="1">Uncharacterized protein</fullName>
    </submittedName>
</protein>
<evidence type="ECO:0000313" key="2">
    <source>
        <dbReference type="Proteomes" id="UP000228528"/>
    </source>
</evidence>
<name>A0A2M6NZH8_9BACT</name>
<organism evidence="1 2">
    <name type="scientific">Candidatus Magasanikbacteria bacterium CG10_big_fil_rev_8_21_14_0_10_38_6</name>
    <dbReference type="NCBI Taxonomy" id="1974647"/>
    <lineage>
        <taxon>Bacteria</taxon>
        <taxon>Candidatus Magasanikiibacteriota</taxon>
    </lineage>
</organism>
<dbReference type="EMBL" id="PFBW01000227">
    <property type="protein sequence ID" value="PIR76883.1"/>
    <property type="molecule type" value="Genomic_DNA"/>
</dbReference>
<dbReference type="AlphaFoldDB" id="A0A2M6NZH8"/>
<accession>A0A2M6NZH8</accession>
<sequence length="177" mass="19864">MKKMSRSYALLFLCLGIVVLLFGISLGFYYLSVPAKTDAIGGNLTVPRVDNIVEPIPVEQNTIEKKSSWCIEAKNGLWISSEFFNGMTHAPTIQHICRGENEVFYLLMDWDDTAIQHTGKLIAVHSSSTFFVVSVHKDPEIILLDAQNNQYPNQVWISIDGMTVIFDETNSFSSSLK</sequence>
<gene>
    <name evidence="1" type="ORF">COU30_05475</name>
</gene>
<reference evidence="2" key="1">
    <citation type="submission" date="2017-09" db="EMBL/GenBank/DDBJ databases">
        <title>Depth-based differentiation of microbial function through sediment-hosted aquifers and enrichment of novel symbionts in the deep terrestrial subsurface.</title>
        <authorList>
            <person name="Probst A.J."/>
            <person name="Ladd B."/>
            <person name="Jarett J.K."/>
            <person name="Geller-Mcgrath D.E."/>
            <person name="Sieber C.M.K."/>
            <person name="Emerson J.B."/>
            <person name="Anantharaman K."/>
            <person name="Thomas B.C."/>
            <person name="Malmstrom R."/>
            <person name="Stieglmeier M."/>
            <person name="Klingl A."/>
            <person name="Woyke T."/>
            <person name="Ryan C.M."/>
            <person name="Banfield J.F."/>
        </authorList>
    </citation>
    <scope>NUCLEOTIDE SEQUENCE [LARGE SCALE GENOMIC DNA]</scope>
</reference>